<dbReference type="PRINTS" id="PR00111">
    <property type="entry name" value="ABHYDROLASE"/>
</dbReference>
<organism evidence="2 3">
    <name type="scientific">Sagittula marina</name>
    <dbReference type="NCBI Taxonomy" id="943940"/>
    <lineage>
        <taxon>Bacteria</taxon>
        <taxon>Pseudomonadati</taxon>
        <taxon>Pseudomonadota</taxon>
        <taxon>Alphaproteobacteria</taxon>
        <taxon>Rhodobacterales</taxon>
        <taxon>Roseobacteraceae</taxon>
        <taxon>Sagittula</taxon>
    </lineage>
</organism>
<dbReference type="Proteomes" id="UP000541426">
    <property type="component" value="Unassembled WGS sequence"/>
</dbReference>
<dbReference type="Gene3D" id="3.40.50.1820">
    <property type="entry name" value="alpha/beta hydrolase"/>
    <property type="match status" value="1"/>
</dbReference>
<evidence type="ECO:0000313" key="3">
    <source>
        <dbReference type="Proteomes" id="UP000541426"/>
    </source>
</evidence>
<keyword evidence="3" id="KW-1185">Reference proteome</keyword>
<dbReference type="GO" id="GO:0016787">
    <property type="term" value="F:hydrolase activity"/>
    <property type="evidence" value="ECO:0007669"/>
    <property type="project" value="UniProtKB-KW"/>
</dbReference>
<dbReference type="EMBL" id="JACIEJ010000002">
    <property type="protein sequence ID" value="MBB3984686.1"/>
    <property type="molecule type" value="Genomic_DNA"/>
</dbReference>
<dbReference type="PROSITE" id="PS51257">
    <property type="entry name" value="PROKAR_LIPOPROTEIN"/>
    <property type="match status" value="1"/>
</dbReference>
<gene>
    <name evidence="2" type="ORF">GGQ68_001002</name>
</gene>
<dbReference type="InterPro" id="IPR022742">
    <property type="entry name" value="Hydrolase_4"/>
</dbReference>
<evidence type="ECO:0000259" key="1">
    <source>
        <dbReference type="Pfam" id="PF12146"/>
    </source>
</evidence>
<dbReference type="SUPFAM" id="SSF53474">
    <property type="entry name" value="alpha/beta-Hydrolases"/>
    <property type="match status" value="1"/>
</dbReference>
<protein>
    <submittedName>
        <fullName evidence="2">Alpha-beta hydrolase superfamily lysophospholipase</fullName>
    </submittedName>
</protein>
<reference evidence="2 3" key="1">
    <citation type="submission" date="2020-08" db="EMBL/GenBank/DDBJ databases">
        <title>Genomic Encyclopedia of Type Strains, Phase IV (KMG-IV): sequencing the most valuable type-strain genomes for metagenomic binning, comparative biology and taxonomic classification.</title>
        <authorList>
            <person name="Goeker M."/>
        </authorList>
    </citation>
    <scope>NUCLEOTIDE SEQUENCE [LARGE SCALE GENOMIC DNA]</scope>
    <source>
        <strain evidence="2 3">DSM 102235</strain>
    </source>
</reference>
<dbReference type="InterPro" id="IPR029058">
    <property type="entry name" value="AB_hydrolase_fold"/>
</dbReference>
<feature type="domain" description="Serine aminopeptidase S33" evidence="1">
    <location>
        <begin position="81"/>
        <end position="318"/>
    </location>
</feature>
<name>A0A7W6DNC7_9RHOB</name>
<dbReference type="PANTHER" id="PTHR11614">
    <property type="entry name" value="PHOSPHOLIPASE-RELATED"/>
    <property type="match status" value="1"/>
</dbReference>
<dbReference type="RefSeq" id="WP_183963497.1">
    <property type="nucleotide sequence ID" value="NZ_BAABBZ010000014.1"/>
</dbReference>
<dbReference type="AlphaFoldDB" id="A0A7W6DNC7"/>
<proteinExistence type="predicted"/>
<keyword evidence="2" id="KW-0378">Hydrolase</keyword>
<dbReference type="InterPro" id="IPR000073">
    <property type="entry name" value="AB_hydrolase_1"/>
</dbReference>
<sequence length="331" mass="35622">MTLNRSLKRVLIALLSTIVIFFVLACGLVLSQPVKALPTAETLSFESTGTDDGASAPLLPYEARDGTMLATRHYAGATPASPLVVVVHGSGWHGGAYTSLGKGLAERHGFEVLVPDLRGHGPTPDRRGDVDYIGQFEDDLADLIALYRKPGQPLYMVGHSSGGGLTIRFAGGAYGDMLDKAVLIAPFLKYDAPTARSDAGGWSHVLTRRVIGLSMLNSVGITALNRLHMIQFNFPPEVLQGPQGQTATQSYSYRLNTSFAPRSDYLDDVARLPDFLLIAGTEDEAFRAEAYEPTMSAATSKGTYRLIDGADHLGILVEPEALDTIGRFLQR</sequence>
<comment type="caution">
    <text evidence="2">The sequence shown here is derived from an EMBL/GenBank/DDBJ whole genome shotgun (WGS) entry which is preliminary data.</text>
</comment>
<dbReference type="InterPro" id="IPR051044">
    <property type="entry name" value="MAG_DAG_Lipase"/>
</dbReference>
<dbReference type="Pfam" id="PF12146">
    <property type="entry name" value="Hydrolase_4"/>
    <property type="match status" value="1"/>
</dbReference>
<evidence type="ECO:0000313" key="2">
    <source>
        <dbReference type="EMBL" id="MBB3984686.1"/>
    </source>
</evidence>
<accession>A0A7W6DNC7</accession>